<feature type="domain" description="HAMP" evidence="6">
    <location>
        <begin position="64"/>
        <end position="117"/>
    </location>
</feature>
<dbReference type="Gene3D" id="1.10.287.950">
    <property type="entry name" value="Methyl-accepting chemotaxis protein"/>
    <property type="match status" value="1"/>
</dbReference>
<dbReference type="InterPro" id="IPR003660">
    <property type="entry name" value="HAMP_dom"/>
</dbReference>
<dbReference type="SMART" id="SM00304">
    <property type="entry name" value="HAMP"/>
    <property type="match status" value="2"/>
</dbReference>
<keyword evidence="4" id="KW-1133">Transmembrane helix</keyword>
<evidence type="ECO:0000313" key="7">
    <source>
        <dbReference type="EMBL" id="MDP1027258.1"/>
    </source>
</evidence>
<dbReference type="RefSeq" id="WP_305172970.1">
    <property type="nucleotide sequence ID" value="NZ_JAUUDS010000003.1"/>
</dbReference>
<keyword evidence="8" id="KW-1185">Reference proteome</keyword>
<dbReference type="InterPro" id="IPR004090">
    <property type="entry name" value="Chemotax_Me-accpt_rcpt"/>
</dbReference>
<accession>A0ABT9EJV7</accession>
<evidence type="ECO:0000256" key="2">
    <source>
        <dbReference type="ARBA" id="ARBA00029447"/>
    </source>
</evidence>
<reference evidence="7 8" key="1">
    <citation type="submission" date="2023-07" db="EMBL/GenBank/DDBJ databases">
        <authorList>
            <person name="Kim M.K."/>
        </authorList>
    </citation>
    <scope>NUCLEOTIDE SEQUENCE [LARGE SCALE GENOMIC DNA]</scope>
    <source>
        <strain evidence="7 8">KR1UV-12</strain>
    </source>
</reference>
<dbReference type="Proteomes" id="UP001230685">
    <property type="component" value="Unassembled WGS sequence"/>
</dbReference>
<keyword evidence="1" id="KW-0145">Chemotaxis</keyword>
<comment type="caution">
    <text evidence="7">The sequence shown here is derived from an EMBL/GenBank/DDBJ whole genome shotgun (WGS) entry which is preliminary data.</text>
</comment>
<dbReference type="PANTHER" id="PTHR43531:SF11">
    <property type="entry name" value="METHYL-ACCEPTING CHEMOTAXIS PROTEIN 3"/>
    <property type="match status" value="1"/>
</dbReference>
<dbReference type="PRINTS" id="PR00260">
    <property type="entry name" value="CHEMTRNSDUCR"/>
</dbReference>
<keyword evidence="4" id="KW-0812">Transmembrane</keyword>
<dbReference type="PANTHER" id="PTHR43531">
    <property type="entry name" value="PROTEIN ICFG"/>
    <property type="match status" value="1"/>
</dbReference>
<protein>
    <submittedName>
        <fullName evidence="7">Methyl-accepting chemotaxis protein</fullName>
    </submittedName>
</protein>
<dbReference type="PROSITE" id="PS50885">
    <property type="entry name" value="HAMP"/>
    <property type="match status" value="2"/>
</dbReference>
<feature type="domain" description="HAMP" evidence="6">
    <location>
        <begin position="126"/>
        <end position="172"/>
    </location>
</feature>
<dbReference type="PROSITE" id="PS50111">
    <property type="entry name" value="CHEMOTAXIS_TRANSDUC_2"/>
    <property type="match status" value="1"/>
</dbReference>
<evidence type="ECO:0000313" key="8">
    <source>
        <dbReference type="Proteomes" id="UP001230685"/>
    </source>
</evidence>
<feature type="transmembrane region" description="Helical" evidence="4">
    <location>
        <begin position="44"/>
        <end position="67"/>
    </location>
</feature>
<evidence type="ECO:0000256" key="4">
    <source>
        <dbReference type="SAM" id="Phobius"/>
    </source>
</evidence>
<gene>
    <name evidence="7" type="ORF">Q5H91_08545</name>
</gene>
<comment type="similarity">
    <text evidence="2">Belongs to the methyl-accepting chemotaxis (MCP) protein family.</text>
</comment>
<dbReference type="Gene3D" id="6.10.340.10">
    <property type="match status" value="1"/>
</dbReference>
<dbReference type="CDD" id="cd11386">
    <property type="entry name" value="MCP_signal"/>
    <property type="match status" value="1"/>
</dbReference>
<dbReference type="SUPFAM" id="SSF58104">
    <property type="entry name" value="Methyl-accepting chemotaxis protein (MCP) signaling domain"/>
    <property type="match status" value="1"/>
</dbReference>
<keyword evidence="3" id="KW-0807">Transducer</keyword>
<feature type="domain" description="Methyl-accepting transducer" evidence="5">
    <location>
        <begin position="177"/>
        <end position="406"/>
    </location>
</feature>
<evidence type="ECO:0000256" key="3">
    <source>
        <dbReference type="PROSITE-ProRule" id="PRU00284"/>
    </source>
</evidence>
<dbReference type="EMBL" id="JAUUDS010000003">
    <property type="protein sequence ID" value="MDP1027258.1"/>
    <property type="molecule type" value="Genomic_DNA"/>
</dbReference>
<dbReference type="SMART" id="SM00283">
    <property type="entry name" value="MA"/>
    <property type="match status" value="1"/>
</dbReference>
<sequence>MITWFEKDAPIRAKFRVMLFGYTGLSSVSLGAIVAANAGHGTEALAIGGTMVALTALSGIVTSKLVTTPYVNTVVRMEGLASGDLTSPVGYSDHGDCVGRMTKAMSVFRDNAQAVAAAAAAQDLIVRSLGEGLGRLAQGDLSSQIHQSFPAEYAQLRNDFNAAVDALSDALTAVTRSTTGIRTASSEISAASDDLSHRTEQQAASLEETAASMDEITSTVRETAAGAARVNAVVGEAKNDAEASGRVVRQAVTAMGGIERSSQEISEIISVIDGIAFQTNLLALNAGVEAARAGDAGKGFAVVASEVRALAQRSADAAKDVKTRILASSEQVENGVELVGETGKSLERIVTRINEISTLVSAIAASAEQQAAGLQQVNTAVGEMDNVTQQNAAMVEQSTAAARSLASEADELANHVARFRLAGESRATAPVSFVPQAPRAPAPAKLVAKPRAQTRGALALAVEPDEDDWSKF</sequence>
<evidence type="ECO:0000256" key="1">
    <source>
        <dbReference type="ARBA" id="ARBA00022500"/>
    </source>
</evidence>
<keyword evidence="4" id="KW-0472">Membrane</keyword>
<evidence type="ECO:0000259" key="6">
    <source>
        <dbReference type="PROSITE" id="PS50885"/>
    </source>
</evidence>
<dbReference type="InterPro" id="IPR051310">
    <property type="entry name" value="MCP_chemotaxis"/>
</dbReference>
<evidence type="ECO:0000259" key="5">
    <source>
        <dbReference type="PROSITE" id="PS50111"/>
    </source>
</evidence>
<feature type="transmembrane region" description="Helical" evidence="4">
    <location>
        <begin position="17"/>
        <end position="38"/>
    </location>
</feature>
<dbReference type="InterPro" id="IPR004089">
    <property type="entry name" value="MCPsignal_dom"/>
</dbReference>
<dbReference type="Pfam" id="PF00015">
    <property type="entry name" value="MCPsignal"/>
    <property type="match status" value="1"/>
</dbReference>
<organism evidence="7 8">
    <name type="scientific">Sphingomonas aurea</name>
    <dbReference type="NCBI Taxonomy" id="3063994"/>
    <lineage>
        <taxon>Bacteria</taxon>
        <taxon>Pseudomonadati</taxon>
        <taxon>Pseudomonadota</taxon>
        <taxon>Alphaproteobacteria</taxon>
        <taxon>Sphingomonadales</taxon>
        <taxon>Sphingomonadaceae</taxon>
        <taxon>Sphingomonas</taxon>
    </lineage>
</organism>
<name>A0ABT9EJV7_9SPHN</name>
<proteinExistence type="inferred from homology"/>